<organism evidence="2">
    <name type="scientific">Arundo donax</name>
    <name type="common">Giant reed</name>
    <name type="synonym">Donax arundinaceus</name>
    <dbReference type="NCBI Taxonomy" id="35708"/>
    <lineage>
        <taxon>Eukaryota</taxon>
        <taxon>Viridiplantae</taxon>
        <taxon>Streptophyta</taxon>
        <taxon>Embryophyta</taxon>
        <taxon>Tracheophyta</taxon>
        <taxon>Spermatophyta</taxon>
        <taxon>Magnoliopsida</taxon>
        <taxon>Liliopsida</taxon>
        <taxon>Poales</taxon>
        <taxon>Poaceae</taxon>
        <taxon>PACMAD clade</taxon>
        <taxon>Arundinoideae</taxon>
        <taxon>Arundineae</taxon>
        <taxon>Arundo</taxon>
    </lineage>
</organism>
<reference evidence="2" key="1">
    <citation type="submission" date="2014-09" db="EMBL/GenBank/DDBJ databases">
        <authorList>
            <person name="Magalhaes I.L.F."/>
            <person name="Oliveira U."/>
            <person name="Santos F.R."/>
            <person name="Vidigal T.H.D.A."/>
            <person name="Brescovit A.D."/>
            <person name="Santos A.J."/>
        </authorList>
    </citation>
    <scope>NUCLEOTIDE SEQUENCE</scope>
    <source>
        <tissue evidence="2">Shoot tissue taken approximately 20 cm above the soil surface</tissue>
    </source>
</reference>
<evidence type="ECO:0000256" key="1">
    <source>
        <dbReference type="SAM" id="SignalP"/>
    </source>
</evidence>
<proteinExistence type="predicted"/>
<name>A0A0A9CHU6_ARUDO</name>
<protein>
    <submittedName>
        <fullName evidence="2">Pco060326</fullName>
    </submittedName>
</protein>
<sequence>MWVNLLRLMLSLMAQFLKDLDCQAQPRLYVRQQLLSWEFSRKISQRKKLLNSLVCLSATLEHSLEAWIRLYLSWQNLDLLS</sequence>
<evidence type="ECO:0000313" key="2">
    <source>
        <dbReference type="EMBL" id="JAD75894.1"/>
    </source>
</evidence>
<accession>A0A0A9CHU6</accession>
<keyword evidence="1" id="KW-0732">Signal</keyword>
<feature type="signal peptide" evidence="1">
    <location>
        <begin position="1"/>
        <end position="24"/>
    </location>
</feature>
<dbReference type="AlphaFoldDB" id="A0A0A9CHU6"/>
<dbReference type="EMBL" id="GBRH01222001">
    <property type="protein sequence ID" value="JAD75894.1"/>
    <property type="molecule type" value="Transcribed_RNA"/>
</dbReference>
<feature type="chain" id="PRO_5002044468" evidence="1">
    <location>
        <begin position="25"/>
        <end position="81"/>
    </location>
</feature>
<reference evidence="2" key="2">
    <citation type="journal article" date="2015" name="Data Brief">
        <title>Shoot transcriptome of the giant reed, Arundo donax.</title>
        <authorList>
            <person name="Barrero R.A."/>
            <person name="Guerrero F.D."/>
            <person name="Moolhuijzen P."/>
            <person name="Goolsby J.A."/>
            <person name="Tidwell J."/>
            <person name="Bellgard S.E."/>
            <person name="Bellgard M.I."/>
        </authorList>
    </citation>
    <scope>NUCLEOTIDE SEQUENCE</scope>
    <source>
        <tissue evidence="2">Shoot tissue taken approximately 20 cm above the soil surface</tissue>
    </source>
</reference>